<evidence type="ECO:0000259" key="1">
    <source>
        <dbReference type="PROSITE" id="PS50943"/>
    </source>
</evidence>
<name>A0A212RN69_9PROT</name>
<proteinExistence type="predicted"/>
<protein>
    <submittedName>
        <fullName evidence="2">Helix-turn-helix</fullName>
    </submittedName>
</protein>
<dbReference type="EMBL" id="FYEH01000011">
    <property type="protein sequence ID" value="SNB73862.1"/>
    <property type="molecule type" value="Genomic_DNA"/>
</dbReference>
<dbReference type="OrthoDB" id="9797172at2"/>
<dbReference type="Pfam" id="PF13443">
    <property type="entry name" value="HTH_26"/>
    <property type="match status" value="1"/>
</dbReference>
<dbReference type="Gene3D" id="1.10.260.40">
    <property type="entry name" value="lambda repressor-like DNA-binding domains"/>
    <property type="match status" value="1"/>
</dbReference>
<accession>A0A212RN69</accession>
<dbReference type="Proteomes" id="UP000197065">
    <property type="component" value="Unassembled WGS sequence"/>
</dbReference>
<dbReference type="SUPFAM" id="SSF47413">
    <property type="entry name" value="lambda repressor-like DNA-binding domains"/>
    <property type="match status" value="1"/>
</dbReference>
<dbReference type="GO" id="GO:0003677">
    <property type="term" value="F:DNA binding"/>
    <property type="evidence" value="ECO:0007669"/>
    <property type="project" value="InterPro"/>
</dbReference>
<dbReference type="AlphaFoldDB" id="A0A212RN69"/>
<dbReference type="InterPro" id="IPR001387">
    <property type="entry name" value="Cro/C1-type_HTH"/>
</dbReference>
<sequence length="135" mass="14809">MNGAATPERAGPSIPQEWIDFERSIGPRIRVARMRKGMGLAQLAQRLGISYQQLHKYEVGSNRISIARLAHIAQILQVQLTDLLLLPLDPLSPDHADGQNGLMAARLIEDFGKIKSTDGRELVCKLATSLAAELD</sequence>
<dbReference type="RefSeq" id="WP_088562220.1">
    <property type="nucleotide sequence ID" value="NZ_FYEH01000011.1"/>
</dbReference>
<evidence type="ECO:0000313" key="3">
    <source>
        <dbReference type="Proteomes" id="UP000197065"/>
    </source>
</evidence>
<dbReference type="PROSITE" id="PS50943">
    <property type="entry name" value="HTH_CROC1"/>
    <property type="match status" value="1"/>
</dbReference>
<dbReference type="CDD" id="cd00093">
    <property type="entry name" value="HTH_XRE"/>
    <property type="match status" value="1"/>
</dbReference>
<dbReference type="SMART" id="SM00530">
    <property type="entry name" value="HTH_XRE"/>
    <property type="match status" value="1"/>
</dbReference>
<feature type="domain" description="HTH cro/C1-type" evidence="1">
    <location>
        <begin position="29"/>
        <end position="83"/>
    </location>
</feature>
<dbReference type="InterPro" id="IPR010982">
    <property type="entry name" value="Lambda_DNA-bd_dom_sf"/>
</dbReference>
<reference evidence="2 3" key="1">
    <citation type="submission" date="2017-06" db="EMBL/GenBank/DDBJ databases">
        <authorList>
            <person name="Kim H.J."/>
            <person name="Triplett B.A."/>
        </authorList>
    </citation>
    <scope>NUCLEOTIDE SEQUENCE [LARGE SCALE GENOMIC DNA]</scope>
    <source>
        <strain evidence="2 3">B29T1</strain>
    </source>
</reference>
<organism evidence="2 3">
    <name type="scientific">Arboricoccus pini</name>
    <dbReference type="NCBI Taxonomy" id="1963835"/>
    <lineage>
        <taxon>Bacteria</taxon>
        <taxon>Pseudomonadati</taxon>
        <taxon>Pseudomonadota</taxon>
        <taxon>Alphaproteobacteria</taxon>
        <taxon>Geminicoccales</taxon>
        <taxon>Geminicoccaceae</taxon>
        <taxon>Arboricoccus</taxon>
    </lineage>
</organism>
<keyword evidence="3" id="KW-1185">Reference proteome</keyword>
<gene>
    <name evidence="2" type="ORF">SAMN07250955_11111</name>
</gene>
<evidence type="ECO:0000313" key="2">
    <source>
        <dbReference type="EMBL" id="SNB73862.1"/>
    </source>
</evidence>